<organism evidence="5 6">
    <name type="scientific">Plectosphaerella cucumerina</name>
    <dbReference type="NCBI Taxonomy" id="40658"/>
    <lineage>
        <taxon>Eukaryota</taxon>
        <taxon>Fungi</taxon>
        <taxon>Dikarya</taxon>
        <taxon>Ascomycota</taxon>
        <taxon>Pezizomycotina</taxon>
        <taxon>Sordariomycetes</taxon>
        <taxon>Hypocreomycetidae</taxon>
        <taxon>Glomerellales</taxon>
        <taxon>Plectosphaerellaceae</taxon>
        <taxon>Plectosphaerella</taxon>
    </lineage>
</organism>
<dbReference type="PROSITE" id="PS50048">
    <property type="entry name" value="ZN2_CY6_FUNGAL_2"/>
    <property type="match status" value="1"/>
</dbReference>
<dbReference type="OrthoDB" id="410267at2759"/>
<feature type="compositionally biased region" description="Basic and acidic residues" evidence="3">
    <location>
        <begin position="70"/>
        <end position="89"/>
    </location>
</feature>
<reference evidence="5" key="1">
    <citation type="journal article" date="2021" name="Nat. Commun.">
        <title>Genetic determinants of endophytism in the Arabidopsis root mycobiome.</title>
        <authorList>
            <person name="Mesny F."/>
            <person name="Miyauchi S."/>
            <person name="Thiergart T."/>
            <person name="Pickel B."/>
            <person name="Atanasova L."/>
            <person name="Karlsson M."/>
            <person name="Huettel B."/>
            <person name="Barry K.W."/>
            <person name="Haridas S."/>
            <person name="Chen C."/>
            <person name="Bauer D."/>
            <person name="Andreopoulos W."/>
            <person name="Pangilinan J."/>
            <person name="LaButti K."/>
            <person name="Riley R."/>
            <person name="Lipzen A."/>
            <person name="Clum A."/>
            <person name="Drula E."/>
            <person name="Henrissat B."/>
            <person name="Kohler A."/>
            <person name="Grigoriev I.V."/>
            <person name="Martin F.M."/>
            <person name="Hacquard S."/>
        </authorList>
    </citation>
    <scope>NUCLEOTIDE SEQUENCE</scope>
    <source>
        <strain evidence="5">MPI-CAGE-AT-0016</strain>
    </source>
</reference>
<dbReference type="PANTHER" id="PTHR31001">
    <property type="entry name" value="UNCHARACTERIZED TRANSCRIPTIONAL REGULATORY PROTEIN"/>
    <property type="match status" value="1"/>
</dbReference>
<dbReference type="GO" id="GO:0008270">
    <property type="term" value="F:zinc ion binding"/>
    <property type="evidence" value="ECO:0007669"/>
    <property type="project" value="InterPro"/>
</dbReference>
<dbReference type="EMBL" id="JAGPXD010000004">
    <property type="protein sequence ID" value="KAH7357721.1"/>
    <property type="molecule type" value="Genomic_DNA"/>
</dbReference>
<dbReference type="GO" id="GO:0005634">
    <property type="term" value="C:nucleus"/>
    <property type="evidence" value="ECO:0007669"/>
    <property type="project" value="UniProtKB-SubCell"/>
</dbReference>
<accession>A0A8K0TCR1</accession>
<dbReference type="Gene3D" id="4.10.240.10">
    <property type="entry name" value="Zn(2)-C6 fungal-type DNA-binding domain"/>
    <property type="match status" value="1"/>
</dbReference>
<dbReference type="SUPFAM" id="SSF57701">
    <property type="entry name" value="Zn2/Cys6 DNA-binding domain"/>
    <property type="match status" value="1"/>
</dbReference>
<dbReference type="AlphaFoldDB" id="A0A8K0TCR1"/>
<dbReference type="Proteomes" id="UP000813385">
    <property type="component" value="Unassembled WGS sequence"/>
</dbReference>
<evidence type="ECO:0000259" key="4">
    <source>
        <dbReference type="PROSITE" id="PS50048"/>
    </source>
</evidence>
<dbReference type="CDD" id="cd00067">
    <property type="entry name" value="GAL4"/>
    <property type="match status" value="1"/>
</dbReference>
<evidence type="ECO:0000256" key="1">
    <source>
        <dbReference type="ARBA" id="ARBA00004123"/>
    </source>
</evidence>
<keyword evidence="2" id="KW-0539">Nucleus</keyword>
<comment type="subcellular location">
    <subcellularLocation>
        <location evidence="1">Nucleus</location>
    </subcellularLocation>
</comment>
<evidence type="ECO:0000256" key="3">
    <source>
        <dbReference type="SAM" id="MobiDB-lite"/>
    </source>
</evidence>
<proteinExistence type="predicted"/>
<dbReference type="InterPro" id="IPR001138">
    <property type="entry name" value="Zn2Cys6_DnaBD"/>
</dbReference>
<dbReference type="InterPro" id="IPR050613">
    <property type="entry name" value="Sec_Metabolite_Reg"/>
</dbReference>
<gene>
    <name evidence="5" type="ORF">B0T11DRAFT_340154</name>
</gene>
<sequence>MSSTANRSKLACSACTRRKVRCSKTVPCTNCVRRGEQESCGLDETPPPTPSIARRPSTAASPRPPTSELEDLRRKVVELEDAARTEPSAEVRWQPLANDDDGGSSPPDNVMKDAASILEFLAWGRRKDPDYRSVVSPEATFSTKAPSGDLREAGSDTFDECAQPAVLQLLLPSPRQVRQLVDYHDECLLWYHGSYFAPTFRAQLEAFYTRHDGLIDSPGVNLQWVALLFSIISAALACAPPARAETWGFRAPEERKTLSKRWFQAVITCLNRANYTANLSILSCQAIATSTIAAHLLGFSNSQSIHLAAAVRIAQSLALHRLGPEAPGTTVEKEIGRRVWCQLCSQDWFSIPFSESYLVNPAYSTSEPPSNAHDHDLVPLPLHVPTQTSYCRFLREVAALMPRLQDSLVACNTAYTRYEQVLSWDARLRSLATSERPVFLSSAPIEPSWPVWTPWARRALAISSSHKIIMIHRSFLSDSFSNPAFAFTRRTCLAASKTIIKEYKSVVVEDGPVLWIHQAFSVAAAIILILDVLHRDPAEAERTEHRTLAQEVVGILTLCQNSMIASRGVKLLGALLAEVNKTRKRARDGSLLPPEKNFNVPSFVKTFCEEKSAAAASAKNNQPNQMRQTKRASPPRTPSSSDNPPPDYYDGNEQQQEDVLDFTQVADLNFGFPPAGRDGANSFENLLHLASHDYFSIF</sequence>
<evidence type="ECO:0000313" key="6">
    <source>
        <dbReference type="Proteomes" id="UP000813385"/>
    </source>
</evidence>
<evidence type="ECO:0000313" key="5">
    <source>
        <dbReference type="EMBL" id="KAH7357721.1"/>
    </source>
</evidence>
<evidence type="ECO:0000256" key="2">
    <source>
        <dbReference type="ARBA" id="ARBA00023242"/>
    </source>
</evidence>
<feature type="region of interest" description="Disordered" evidence="3">
    <location>
        <begin position="614"/>
        <end position="653"/>
    </location>
</feature>
<keyword evidence="6" id="KW-1185">Reference proteome</keyword>
<dbReference type="PROSITE" id="PS00463">
    <property type="entry name" value="ZN2_CY6_FUNGAL_1"/>
    <property type="match status" value="1"/>
</dbReference>
<comment type="caution">
    <text evidence="5">The sequence shown here is derived from an EMBL/GenBank/DDBJ whole genome shotgun (WGS) entry which is preliminary data.</text>
</comment>
<dbReference type="Pfam" id="PF00172">
    <property type="entry name" value="Zn_clus"/>
    <property type="match status" value="1"/>
</dbReference>
<protein>
    <submittedName>
        <fullName evidence="5">C6 zinc finger domain-containing protein</fullName>
    </submittedName>
</protein>
<feature type="region of interest" description="Disordered" evidence="3">
    <location>
        <begin position="36"/>
        <end position="109"/>
    </location>
</feature>
<dbReference type="InterPro" id="IPR036864">
    <property type="entry name" value="Zn2-C6_fun-type_DNA-bd_sf"/>
</dbReference>
<dbReference type="PANTHER" id="PTHR31001:SF90">
    <property type="entry name" value="CENTROMERE DNA-BINDING PROTEIN COMPLEX CBF3 SUBUNIT B"/>
    <property type="match status" value="1"/>
</dbReference>
<dbReference type="GO" id="GO:0000981">
    <property type="term" value="F:DNA-binding transcription factor activity, RNA polymerase II-specific"/>
    <property type="evidence" value="ECO:0007669"/>
    <property type="project" value="InterPro"/>
</dbReference>
<name>A0A8K0TCR1_9PEZI</name>
<dbReference type="CDD" id="cd12148">
    <property type="entry name" value="fungal_TF_MHR"/>
    <property type="match status" value="1"/>
</dbReference>
<dbReference type="SMART" id="SM00066">
    <property type="entry name" value="GAL4"/>
    <property type="match status" value="1"/>
</dbReference>
<feature type="domain" description="Zn(2)-C6 fungal-type" evidence="4">
    <location>
        <begin position="11"/>
        <end position="40"/>
    </location>
</feature>